<feature type="transmembrane region" description="Helical" evidence="6">
    <location>
        <begin position="56"/>
        <end position="78"/>
    </location>
</feature>
<dbReference type="PANTHER" id="PTHR42893:SF46">
    <property type="entry name" value="PROTEIN DETOXIFICATION 44, CHLOROPLASTIC"/>
    <property type="match status" value="1"/>
</dbReference>
<evidence type="ECO:0000256" key="5">
    <source>
        <dbReference type="ARBA" id="ARBA00023136"/>
    </source>
</evidence>
<evidence type="ECO:0000256" key="4">
    <source>
        <dbReference type="ARBA" id="ARBA00022989"/>
    </source>
</evidence>
<dbReference type="OrthoDB" id="9789527at2"/>
<keyword evidence="8" id="KW-1185">Reference proteome</keyword>
<feature type="transmembrane region" description="Helical" evidence="6">
    <location>
        <begin position="99"/>
        <end position="122"/>
    </location>
</feature>
<comment type="subcellular location">
    <subcellularLocation>
        <location evidence="1">Membrane</location>
        <topology evidence="1">Multi-pass membrane protein</topology>
    </subcellularLocation>
</comment>
<dbReference type="Pfam" id="PF01554">
    <property type="entry name" value="MatE"/>
    <property type="match status" value="2"/>
</dbReference>
<dbReference type="InterPro" id="IPR002528">
    <property type="entry name" value="MATE_fam"/>
</dbReference>
<evidence type="ECO:0000313" key="7">
    <source>
        <dbReference type="EMBL" id="SFF79678.1"/>
    </source>
</evidence>
<protein>
    <submittedName>
        <fullName evidence="7">Multidrug resistance protein, MATE family</fullName>
    </submittedName>
</protein>
<dbReference type="CDD" id="cd13136">
    <property type="entry name" value="MATE_DinF_like"/>
    <property type="match status" value="1"/>
</dbReference>
<feature type="transmembrane region" description="Helical" evidence="6">
    <location>
        <begin position="200"/>
        <end position="220"/>
    </location>
</feature>
<dbReference type="Proteomes" id="UP000198623">
    <property type="component" value="Unassembled WGS sequence"/>
</dbReference>
<comment type="similarity">
    <text evidence="2">Belongs to the multi antimicrobial extrusion (MATE) (TC 2.A.66.1) family.</text>
</comment>
<dbReference type="GO" id="GO:0015297">
    <property type="term" value="F:antiporter activity"/>
    <property type="evidence" value="ECO:0007669"/>
    <property type="project" value="InterPro"/>
</dbReference>
<dbReference type="InterPro" id="IPR044644">
    <property type="entry name" value="DinF-like"/>
</dbReference>
<evidence type="ECO:0000313" key="8">
    <source>
        <dbReference type="Proteomes" id="UP000198623"/>
    </source>
</evidence>
<dbReference type="GO" id="GO:0042910">
    <property type="term" value="F:xenobiotic transmembrane transporter activity"/>
    <property type="evidence" value="ECO:0007669"/>
    <property type="project" value="InterPro"/>
</dbReference>
<name>A0A1I2LMB5_9GAMM</name>
<dbReference type="GO" id="GO:0005886">
    <property type="term" value="C:plasma membrane"/>
    <property type="evidence" value="ECO:0007669"/>
    <property type="project" value="TreeGrafter"/>
</dbReference>
<dbReference type="AlphaFoldDB" id="A0A1I2LMB5"/>
<evidence type="ECO:0000256" key="6">
    <source>
        <dbReference type="SAM" id="Phobius"/>
    </source>
</evidence>
<gene>
    <name evidence="7" type="ORF">SAMN05216175_10188</name>
</gene>
<dbReference type="NCBIfam" id="TIGR00797">
    <property type="entry name" value="matE"/>
    <property type="match status" value="1"/>
</dbReference>
<feature type="transmembrane region" description="Helical" evidence="6">
    <location>
        <begin position="363"/>
        <end position="386"/>
    </location>
</feature>
<feature type="transmembrane region" description="Helical" evidence="6">
    <location>
        <begin position="422"/>
        <end position="441"/>
    </location>
</feature>
<sequence>MSRAAHINWTALRPSKRDHKEVWSLAWPMILSNITVPLVGLVDTAVIGHLPDGKHLAAVAIGSMIFSVVYWAFGFLRMGTTGLTAQAVGANDATANRTLLAQSLVMASGIGLCIILLQGPIIELALQWIAAEPLVTEEARQYASIRVYGAPAVLCNFALLGWFLGNQNSKIPLLLLTVTNLLNMILDIIAVYGLGMHADGVALATVLAEYGSLLLGLYLCRRLLRPMGGQLLAASLTRIKHYTALFQVNRYLFIRTLALLFSMAFFTAQGARQGTDILSANAVLLNFILLISNGLDGFAHATEALIGKRTGRQDMAGFYRTVTTAAIWSVITALLFTLFFWVAGGWVIQLLTSIKEVQQQAMIYLPWLIILPLIGVWSFLLDGIFIGTTQVKAMQNTMLLSVFGVFIPLWWLLLPLGNHGLWIAYLSLFLARGISGGWVFWQLSRKQQWSIIRKTAA</sequence>
<evidence type="ECO:0000256" key="2">
    <source>
        <dbReference type="ARBA" id="ARBA00010199"/>
    </source>
</evidence>
<reference evidence="8" key="1">
    <citation type="submission" date="2016-10" db="EMBL/GenBank/DDBJ databases">
        <authorList>
            <person name="Varghese N."/>
            <person name="Submissions S."/>
        </authorList>
    </citation>
    <scope>NUCLEOTIDE SEQUENCE [LARGE SCALE GENOMIC DNA]</scope>
    <source>
        <strain evidence="8">CGMCC 1.10971</strain>
    </source>
</reference>
<feature type="transmembrane region" description="Helical" evidence="6">
    <location>
        <begin position="252"/>
        <end position="271"/>
    </location>
</feature>
<dbReference type="RefSeq" id="WP_090723018.1">
    <property type="nucleotide sequence ID" value="NZ_FOOU01000001.1"/>
</dbReference>
<proteinExistence type="inferred from homology"/>
<keyword evidence="4 6" id="KW-1133">Transmembrane helix</keyword>
<feature type="transmembrane region" description="Helical" evidence="6">
    <location>
        <begin position="25"/>
        <end position="50"/>
    </location>
</feature>
<feature type="transmembrane region" description="Helical" evidence="6">
    <location>
        <begin position="398"/>
        <end position="416"/>
    </location>
</feature>
<feature type="transmembrane region" description="Helical" evidence="6">
    <location>
        <begin position="283"/>
        <end position="306"/>
    </location>
</feature>
<accession>A0A1I2LMB5</accession>
<keyword evidence="5 6" id="KW-0472">Membrane</keyword>
<evidence type="ECO:0000256" key="3">
    <source>
        <dbReference type="ARBA" id="ARBA00022692"/>
    </source>
</evidence>
<dbReference type="PANTHER" id="PTHR42893">
    <property type="entry name" value="PROTEIN DETOXIFICATION 44, CHLOROPLASTIC-RELATED"/>
    <property type="match status" value="1"/>
</dbReference>
<dbReference type="EMBL" id="FOOU01000001">
    <property type="protein sequence ID" value="SFF79678.1"/>
    <property type="molecule type" value="Genomic_DNA"/>
</dbReference>
<feature type="transmembrane region" description="Helical" evidence="6">
    <location>
        <begin position="318"/>
        <end position="343"/>
    </location>
</feature>
<feature type="transmembrane region" description="Helical" evidence="6">
    <location>
        <begin position="171"/>
        <end position="194"/>
    </location>
</feature>
<evidence type="ECO:0000256" key="1">
    <source>
        <dbReference type="ARBA" id="ARBA00004141"/>
    </source>
</evidence>
<keyword evidence="3 6" id="KW-0812">Transmembrane</keyword>
<dbReference type="STRING" id="1045558.SAMN05216175_10188"/>
<organism evidence="7 8">
    <name type="scientific">Neptunomonas qingdaonensis</name>
    <dbReference type="NCBI Taxonomy" id="1045558"/>
    <lineage>
        <taxon>Bacteria</taxon>
        <taxon>Pseudomonadati</taxon>
        <taxon>Pseudomonadota</taxon>
        <taxon>Gammaproteobacteria</taxon>
        <taxon>Oceanospirillales</taxon>
        <taxon>Oceanospirillaceae</taxon>
        <taxon>Neptunomonas</taxon>
    </lineage>
</organism>
<feature type="transmembrane region" description="Helical" evidence="6">
    <location>
        <begin position="142"/>
        <end position="164"/>
    </location>
</feature>